<dbReference type="EMBL" id="JBAHYK010000669">
    <property type="protein sequence ID" value="KAL0572126.1"/>
    <property type="molecule type" value="Genomic_DNA"/>
</dbReference>
<evidence type="ECO:0000313" key="1">
    <source>
        <dbReference type="EMBL" id="KAL0572126.1"/>
    </source>
</evidence>
<comment type="caution">
    <text evidence="1">The sequence shown here is derived from an EMBL/GenBank/DDBJ whole genome shotgun (WGS) entry which is preliminary data.</text>
</comment>
<proteinExistence type="predicted"/>
<gene>
    <name evidence="1" type="ORF">V5O48_009839</name>
</gene>
<sequence>MVGEWKGKKEEEEDDFVGLLESHRLFDSALQPRLTRLKTTAHPNWHRHFTSSVLALRNAQRQFNHRNRTQKLGIDEYIPLLRDLSGFRIIFDLLESSEGLALPEEYDNPGLKPLKTLAAEFIALPRVRHIRIQHRPINPPPSQHRSTSLVRAPDLDEREWGREGKLSVQGAVNLAGTLANKRLDGFKALLPAPTPPAPTPPSTSFLYSLLACFSFYPQPPPPPFPPAPAPTPILTLNTTPPPDDHDHDKALCIRGLKDCIVGSLNWAFESELFFGKKVAEFWVGFLGSENRGKR</sequence>
<reference evidence="1 2" key="1">
    <citation type="submission" date="2024-02" db="EMBL/GenBank/DDBJ databases">
        <title>A draft genome for the cacao thread blight pathogen Marasmius crinis-equi.</title>
        <authorList>
            <person name="Cohen S.P."/>
            <person name="Baruah I.K."/>
            <person name="Amoako-Attah I."/>
            <person name="Bukari Y."/>
            <person name="Meinhardt L.W."/>
            <person name="Bailey B.A."/>
        </authorList>
    </citation>
    <scope>NUCLEOTIDE SEQUENCE [LARGE SCALE GENOMIC DNA]</scope>
    <source>
        <strain evidence="1 2">GH-76</strain>
    </source>
</reference>
<name>A0ABR3FA22_9AGAR</name>
<keyword evidence="2" id="KW-1185">Reference proteome</keyword>
<dbReference type="Pfam" id="PF19086">
    <property type="entry name" value="Terpene_syn_C_2"/>
    <property type="match status" value="1"/>
</dbReference>
<dbReference type="Proteomes" id="UP001465976">
    <property type="component" value="Unassembled WGS sequence"/>
</dbReference>
<dbReference type="Gene3D" id="1.10.600.10">
    <property type="entry name" value="Farnesyl Diphosphate Synthase"/>
    <property type="match status" value="1"/>
</dbReference>
<dbReference type="InterPro" id="IPR008949">
    <property type="entry name" value="Isoprenoid_synthase_dom_sf"/>
</dbReference>
<dbReference type="SUPFAM" id="SSF48576">
    <property type="entry name" value="Terpenoid synthases"/>
    <property type="match status" value="1"/>
</dbReference>
<accession>A0ABR3FA22</accession>
<organism evidence="1 2">
    <name type="scientific">Marasmius crinis-equi</name>
    <dbReference type="NCBI Taxonomy" id="585013"/>
    <lineage>
        <taxon>Eukaryota</taxon>
        <taxon>Fungi</taxon>
        <taxon>Dikarya</taxon>
        <taxon>Basidiomycota</taxon>
        <taxon>Agaricomycotina</taxon>
        <taxon>Agaricomycetes</taxon>
        <taxon>Agaricomycetidae</taxon>
        <taxon>Agaricales</taxon>
        <taxon>Marasmiineae</taxon>
        <taxon>Marasmiaceae</taxon>
        <taxon>Marasmius</taxon>
    </lineage>
</organism>
<protein>
    <submittedName>
        <fullName evidence="1">Uncharacterized protein</fullName>
    </submittedName>
</protein>
<evidence type="ECO:0000313" key="2">
    <source>
        <dbReference type="Proteomes" id="UP001465976"/>
    </source>
</evidence>